<comment type="caution">
    <text evidence="2">The sequence shown here is derived from an EMBL/GenBank/DDBJ whole genome shotgun (WGS) entry which is preliminary data.</text>
</comment>
<gene>
    <name evidence="2" type="ORF">TIFTF001_007788</name>
</gene>
<keyword evidence="3" id="KW-1185">Reference proteome</keyword>
<organism evidence="2 3">
    <name type="scientific">Ficus carica</name>
    <name type="common">Common fig</name>
    <dbReference type="NCBI Taxonomy" id="3494"/>
    <lineage>
        <taxon>Eukaryota</taxon>
        <taxon>Viridiplantae</taxon>
        <taxon>Streptophyta</taxon>
        <taxon>Embryophyta</taxon>
        <taxon>Tracheophyta</taxon>
        <taxon>Spermatophyta</taxon>
        <taxon>Magnoliopsida</taxon>
        <taxon>eudicotyledons</taxon>
        <taxon>Gunneridae</taxon>
        <taxon>Pentapetalae</taxon>
        <taxon>rosids</taxon>
        <taxon>fabids</taxon>
        <taxon>Rosales</taxon>
        <taxon>Moraceae</taxon>
        <taxon>Ficeae</taxon>
        <taxon>Ficus</taxon>
    </lineage>
</organism>
<dbReference type="AlphaFoldDB" id="A0AA87ZLY2"/>
<evidence type="ECO:0000313" key="3">
    <source>
        <dbReference type="Proteomes" id="UP001187192"/>
    </source>
</evidence>
<proteinExistence type="predicted"/>
<dbReference type="Proteomes" id="UP001187192">
    <property type="component" value="Unassembled WGS sequence"/>
</dbReference>
<accession>A0AA87ZLY2</accession>
<protein>
    <submittedName>
        <fullName evidence="2">Uncharacterized protein</fullName>
    </submittedName>
</protein>
<reference evidence="2" key="1">
    <citation type="submission" date="2023-07" db="EMBL/GenBank/DDBJ databases">
        <title>draft genome sequence of fig (Ficus carica).</title>
        <authorList>
            <person name="Takahashi T."/>
            <person name="Nishimura K."/>
        </authorList>
    </citation>
    <scope>NUCLEOTIDE SEQUENCE</scope>
</reference>
<evidence type="ECO:0000313" key="2">
    <source>
        <dbReference type="EMBL" id="GMN38553.1"/>
    </source>
</evidence>
<evidence type="ECO:0000256" key="1">
    <source>
        <dbReference type="SAM" id="MobiDB-lite"/>
    </source>
</evidence>
<sequence>MLGLIDLTRSLCGGSLAKGEAPRSDGETGGVSVTGTPMLKSVRPQLEQAAEVDDGICTVAGYASYVRWRIECCDRVPPPVMHVQGVDCPGQQHRPRIQPNPGTWQILMM</sequence>
<dbReference type="EMBL" id="BTGU01000008">
    <property type="protein sequence ID" value="GMN38553.1"/>
    <property type="molecule type" value="Genomic_DNA"/>
</dbReference>
<feature type="region of interest" description="Disordered" evidence="1">
    <location>
        <begin position="14"/>
        <end position="37"/>
    </location>
</feature>
<name>A0AA87ZLY2_FICCA</name>